<dbReference type="InterPro" id="IPR022310">
    <property type="entry name" value="NAD/GMP_synthase"/>
</dbReference>
<sequence length="520" mass="58933">MNWFDSKYAESYSGDKVIVVNFGSQYTHLIARRVRDLNVFSLIVDYEDFSRDIVDKINPCAIILSGGPSSVFDENAPSVGKWLFELNTPILGICYGHQLIAHLLGGVVREGFGEYGPVDIRIVNENDLFKNWGLRGTVWMSHRDYVVEAPGIEILAVSENNYIASFRVRDRKIYGVQFHPEVKHTWKGDLIISNFLFNIANCRKTWFIENIVSDIIDYIRKQINPGEKVLVATSGGVDSTVTAVLIHKAIGDNIIPVFVNHGLLRKNEVDEVLNNLLGIGLKPLYIDASERFLSKLENTVECEERRKIIGEEFGRIFKEIIDENPSIKWIAQGTIYPDFIESGGLKHSSRIKSHHNVAGFPQELGLKVIEPIKWFYKDEVRRIGKILGLPNSLINRQPFPGPGLGVRIIGKFTREKLEILREATEIVENILKKHGLLNNIWQAFPVIGDDKWIGIKGDKRFEGYIITIRIVESEDAMTADYSRIPYSILDEITREITSRLPVTVVTYAVTPKPPSTIEPC</sequence>
<keyword evidence="8 12" id="KW-0067">ATP-binding</keyword>
<evidence type="ECO:0000256" key="7">
    <source>
        <dbReference type="ARBA" id="ARBA00022755"/>
    </source>
</evidence>
<dbReference type="InterPro" id="IPR025777">
    <property type="entry name" value="GMPS_ATP_PPase_dom"/>
</dbReference>
<dbReference type="FunFam" id="3.40.50.880:FF:000047">
    <property type="entry name" value="GMP synthase [glutamine-hydrolyzing] subunit A"/>
    <property type="match status" value="1"/>
</dbReference>
<comment type="catalytic activity">
    <reaction evidence="11">
        <text>XMP + L-glutamine + ATP + H2O = GMP + L-glutamate + AMP + diphosphate + 2 H(+)</text>
        <dbReference type="Rhea" id="RHEA:11680"/>
        <dbReference type="ChEBI" id="CHEBI:15377"/>
        <dbReference type="ChEBI" id="CHEBI:15378"/>
        <dbReference type="ChEBI" id="CHEBI:29985"/>
        <dbReference type="ChEBI" id="CHEBI:30616"/>
        <dbReference type="ChEBI" id="CHEBI:33019"/>
        <dbReference type="ChEBI" id="CHEBI:57464"/>
        <dbReference type="ChEBI" id="CHEBI:58115"/>
        <dbReference type="ChEBI" id="CHEBI:58359"/>
        <dbReference type="ChEBI" id="CHEBI:456215"/>
        <dbReference type="EC" id="6.3.5.2"/>
    </reaction>
</comment>
<dbReference type="PROSITE" id="PS51553">
    <property type="entry name" value="GMPS_ATP_PPASE"/>
    <property type="match status" value="1"/>
</dbReference>
<evidence type="ECO:0000256" key="6">
    <source>
        <dbReference type="ARBA" id="ARBA00022749"/>
    </source>
</evidence>
<dbReference type="GO" id="GO:0005829">
    <property type="term" value="C:cytosol"/>
    <property type="evidence" value="ECO:0007669"/>
    <property type="project" value="TreeGrafter"/>
</dbReference>
<comment type="caution">
    <text evidence="14">The sequence shown here is derived from an EMBL/GenBank/DDBJ whole genome shotgun (WGS) entry which is preliminary data.</text>
</comment>
<evidence type="ECO:0000256" key="5">
    <source>
        <dbReference type="ARBA" id="ARBA00022741"/>
    </source>
</evidence>
<dbReference type="EMBL" id="DTBJ01000033">
    <property type="protein sequence ID" value="HGM58846.1"/>
    <property type="molecule type" value="Genomic_DNA"/>
</dbReference>
<dbReference type="NCBIfam" id="TIGR00884">
    <property type="entry name" value="guaA_Cterm"/>
    <property type="match status" value="1"/>
</dbReference>
<dbReference type="InterPro" id="IPR029062">
    <property type="entry name" value="Class_I_gatase-like"/>
</dbReference>
<keyword evidence="7 12" id="KW-0658">Purine biosynthesis</keyword>
<dbReference type="PROSITE" id="PS51273">
    <property type="entry name" value="GATASE_TYPE_1"/>
    <property type="match status" value="1"/>
</dbReference>
<dbReference type="Pfam" id="PF00958">
    <property type="entry name" value="GMP_synt_C"/>
    <property type="match status" value="1"/>
</dbReference>
<dbReference type="InterPro" id="IPR001674">
    <property type="entry name" value="GMP_synth_C"/>
</dbReference>
<dbReference type="UniPathway" id="UPA00189">
    <property type="reaction ID" value="UER00296"/>
</dbReference>
<evidence type="ECO:0000256" key="3">
    <source>
        <dbReference type="ARBA" id="ARBA00012746"/>
    </source>
</evidence>
<evidence type="ECO:0000259" key="13">
    <source>
        <dbReference type="PROSITE" id="PS51553"/>
    </source>
</evidence>
<keyword evidence="4 14" id="KW-0436">Ligase</keyword>
<dbReference type="PANTHER" id="PTHR11922">
    <property type="entry name" value="GMP SYNTHASE-RELATED"/>
    <property type="match status" value="1"/>
</dbReference>
<evidence type="ECO:0000256" key="11">
    <source>
        <dbReference type="ARBA" id="ARBA00049404"/>
    </source>
</evidence>
<evidence type="ECO:0000256" key="10">
    <source>
        <dbReference type="ARBA" id="ARBA00030464"/>
    </source>
</evidence>
<dbReference type="InterPro" id="IPR017926">
    <property type="entry name" value="GATASE"/>
</dbReference>
<keyword evidence="5 12" id="KW-0547">Nucleotide-binding</keyword>
<evidence type="ECO:0000256" key="2">
    <source>
        <dbReference type="ARBA" id="ARBA00005153"/>
    </source>
</evidence>
<keyword evidence="9" id="KW-0315">Glutamine amidotransferase</keyword>
<dbReference type="CDD" id="cd01742">
    <property type="entry name" value="GATase1_GMP_Synthase"/>
    <property type="match status" value="1"/>
</dbReference>
<keyword evidence="6 12" id="KW-0332">GMP biosynthesis</keyword>
<feature type="domain" description="GMPS ATP-PPase" evidence="13">
    <location>
        <begin position="206"/>
        <end position="396"/>
    </location>
</feature>
<comment type="function">
    <text evidence="1">Catalyzes the synthesis of GMP from XMP.</text>
</comment>
<dbReference type="SUPFAM" id="SSF52402">
    <property type="entry name" value="Adenine nucleotide alpha hydrolases-like"/>
    <property type="match status" value="1"/>
</dbReference>
<dbReference type="NCBIfam" id="TIGR00888">
    <property type="entry name" value="guaA_Nterm"/>
    <property type="match status" value="1"/>
</dbReference>
<dbReference type="SUPFAM" id="SSF52317">
    <property type="entry name" value="Class I glutamine amidotransferase-like"/>
    <property type="match status" value="1"/>
</dbReference>
<comment type="pathway">
    <text evidence="2">Purine metabolism; GMP biosynthesis; GMP from XMP (L-Gln route): step 1/1.</text>
</comment>
<reference evidence="14" key="1">
    <citation type="journal article" date="2020" name="mSystems">
        <title>Genome- and Community-Level Interaction Insights into Carbon Utilization and Element Cycling Functions of Hydrothermarchaeota in Hydrothermal Sediment.</title>
        <authorList>
            <person name="Zhou Z."/>
            <person name="Liu Y."/>
            <person name="Xu W."/>
            <person name="Pan J."/>
            <person name="Luo Z.H."/>
            <person name="Li M."/>
        </authorList>
    </citation>
    <scope>NUCLEOTIDE SEQUENCE [LARGE SCALE GENOMIC DNA]</scope>
    <source>
        <strain evidence="14">SpSt-642</strain>
    </source>
</reference>
<dbReference type="InterPro" id="IPR014729">
    <property type="entry name" value="Rossmann-like_a/b/a_fold"/>
</dbReference>
<evidence type="ECO:0000256" key="1">
    <source>
        <dbReference type="ARBA" id="ARBA00002332"/>
    </source>
</evidence>
<dbReference type="PRINTS" id="PR00096">
    <property type="entry name" value="GATASE"/>
</dbReference>
<name>A0A7C4H9I6_STAMA</name>
<gene>
    <name evidence="14" type="primary">guaA</name>
    <name evidence="14" type="ORF">ENU14_04600</name>
</gene>
<proteinExistence type="predicted"/>
<dbReference type="NCBIfam" id="NF000848">
    <property type="entry name" value="PRK00074.1"/>
    <property type="match status" value="1"/>
</dbReference>
<dbReference type="PANTHER" id="PTHR11922:SF2">
    <property type="entry name" value="GMP SYNTHASE [GLUTAMINE-HYDROLYZING]"/>
    <property type="match status" value="1"/>
</dbReference>
<dbReference type="GO" id="GO:0003921">
    <property type="term" value="F:GMP synthase activity"/>
    <property type="evidence" value="ECO:0007669"/>
    <property type="project" value="InterPro"/>
</dbReference>
<protein>
    <recommendedName>
        <fullName evidence="3">GMP synthase (glutamine-hydrolyzing)</fullName>
        <ecNumber evidence="3">6.3.5.2</ecNumber>
    </recommendedName>
    <alternativeName>
        <fullName evidence="10">GMP synthetase</fullName>
    </alternativeName>
</protein>
<dbReference type="Pfam" id="PF00117">
    <property type="entry name" value="GATase"/>
    <property type="match status" value="1"/>
</dbReference>
<accession>A0A7C4H9I6</accession>
<evidence type="ECO:0000256" key="9">
    <source>
        <dbReference type="ARBA" id="ARBA00022962"/>
    </source>
</evidence>
<dbReference type="Gene3D" id="3.40.50.880">
    <property type="match status" value="1"/>
</dbReference>
<dbReference type="PRINTS" id="PR00099">
    <property type="entry name" value="CPSGATASE"/>
</dbReference>
<evidence type="ECO:0000256" key="8">
    <source>
        <dbReference type="ARBA" id="ARBA00022840"/>
    </source>
</evidence>
<evidence type="ECO:0000256" key="4">
    <source>
        <dbReference type="ARBA" id="ARBA00022598"/>
    </source>
</evidence>
<dbReference type="GO" id="GO:0005524">
    <property type="term" value="F:ATP binding"/>
    <property type="evidence" value="ECO:0007669"/>
    <property type="project" value="UniProtKB-UniRule"/>
</dbReference>
<organism evidence="14">
    <name type="scientific">Staphylothermus marinus</name>
    <dbReference type="NCBI Taxonomy" id="2280"/>
    <lineage>
        <taxon>Archaea</taxon>
        <taxon>Thermoproteota</taxon>
        <taxon>Thermoprotei</taxon>
        <taxon>Desulfurococcales</taxon>
        <taxon>Desulfurococcaceae</taxon>
        <taxon>Staphylothermus</taxon>
    </lineage>
</organism>
<dbReference type="Gene3D" id="3.30.300.10">
    <property type="match status" value="1"/>
</dbReference>
<feature type="binding site" evidence="12">
    <location>
        <begin position="234"/>
        <end position="240"/>
    </location>
    <ligand>
        <name>ATP</name>
        <dbReference type="ChEBI" id="CHEBI:30616"/>
    </ligand>
</feature>
<dbReference type="InterPro" id="IPR004739">
    <property type="entry name" value="GMP_synth_GATase"/>
</dbReference>
<evidence type="ECO:0000313" key="14">
    <source>
        <dbReference type="EMBL" id="HGM58846.1"/>
    </source>
</evidence>
<dbReference type="Gene3D" id="3.40.50.620">
    <property type="entry name" value="HUPs"/>
    <property type="match status" value="1"/>
</dbReference>
<dbReference type="CDD" id="cd01997">
    <property type="entry name" value="GMP_synthase_C"/>
    <property type="match status" value="1"/>
</dbReference>
<evidence type="ECO:0000256" key="12">
    <source>
        <dbReference type="PROSITE-ProRule" id="PRU00886"/>
    </source>
</evidence>
<dbReference type="AlphaFoldDB" id="A0A7C4H9I6"/>
<dbReference type="EC" id="6.3.5.2" evidence="3"/>
<dbReference type="Pfam" id="PF02540">
    <property type="entry name" value="NAD_synthase"/>
    <property type="match status" value="1"/>
</dbReference>